<feature type="transmembrane region" description="Helical" evidence="13">
    <location>
        <begin position="126"/>
        <end position="145"/>
    </location>
</feature>
<dbReference type="InterPro" id="IPR016174">
    <property type="entry name" value="Di-haem_cyt_TM"/>
</dbReference>
<reference evidence="15 16" key="1">
    <citation type="submission" date="2017-03" db="EMBL/GenBank/DDBJ databases">
        <title>Whole genome sequences of fourteen strains of Bradyrhizobium canariense and one strain of Bradyrhizobium japonicum isolated from Lupinus (Papilionoideae: Genisteae) species in Algeria.</title>
        <authorList>
            <person name="Crovadore J."/>
            <person name="Chekireb D."/>
            <person name="Brachmann A."/>
            <person name="Chablais R."/>
            <person name="Cochard B."/>
            <person name="Lefort F."/>
        </authorList>
    </citation>
    <scope>NUCLEOTIDE SEQUENCE [LARGE SCALE GENOMIC DNA]</scope>
    <source>
        <strain evidence="15 16">UBMA197</strain>
    </source>
</reference>
<evidence type="ECO:0000256" key="13">
    <source>
        <dbReference type="SAM" id="Phobius"/>
    </source>
</evidence>
<evidence type="ECO:0000256" key="12">
    <source>
        <dbReference type="ARBA" id="ARBA00037975"/>
    </source>
</evidence>
<keyword evidence="11 13" id="KW-0472">Membrane</keyword>
<dbReference type="PANTHER" id="PTHR30529:SF3">
    <property type="entry name" value="CYTOCHROME B561 HOMOLOG 1"/>
    <property type="match status" value="1"/>
</dbReference>
<dbReference type="SUPFAM" id="SSF81342">
    <property type="entry name" value="Transmembrane di-heme cytochromes"/>
    <property type="match status" value="1"/>
</dbReference>
<comment type="similarity">
    <text evidence="12">Belongs to the cytochrome b561 family.</text>
</comment>
<evidence type="ECO:0000256" key="3">
    <source>
        <dbReference type="ARBA" id="ARBA00022448"/>
    </source>
</evidence>
<evidence type="ECO:0000256" key="7">
    <source>
        <dbReference type="ARBA" id="ARBA00022723"/>
    </source>
</evidence>
<proteinExistence type="inferred from homology"/>
<comment type="caution">
    <text evidence="15">The sequence shown here is derived from an EMBL/GenBank/DDBJ whole genome shotgun (WGS) entry which is preliminary data.</text>
</comment>
<feature type="transmembrane region" description="Helical" evidence="13">
    <location>
        <begin position="61"/>
        <end position="84"/>
    </location>
</feature>
<keyword evidence="5" id="KW-0349">Heme</keyword>
<keyword evidence="9 13" id="KW-1133">Transmembrane helix</keyword>
<keyword evidence="8" id="KW-0249">Electron transport</keyword>
<dbReference type="GO" id="GO:0005886">
    <property type="term" value="C:plasma membrane"/>
    <property type="evidence" value="ECO:0007669"/>
    <property type="project" value="UniProtKB-SubCell"/>
</dbReference>
<dbReference type="Proteomes" id="UP000193335">
    <property type="component" value="Unassembled WGS sequence"/>
</dbReference>
<dbReference type="InterPro" id="IPR052168">
    <property type="entry name" value="Cytochrome_b561_oxidase"/>
</dbReference>
<comment type="subcellular location">
    <subcellularLocation>
        <location evidence="2">Cell membrane</location>
        <topology evidence="2">Multi-pass membrane protein</topology>
    </subcellularLocation>
</comment>
<dbReference type="InterPro" id="IPR011577">
    <property type="entry name" value="Cyt_b561_bac/Ni-Hgenase"/>
</dbReference>
<comment type="cofactor">
    <cofactor evidence="1">
        <name>heme b</name>
        <dbReference type="ChEBI" id="CHEBI:60344"/>
    </cofactor>
</comment>
<keyword evidence="3" id="KW-0813">Transport</keyword>
<evidence type="ECO:0000256" key="8">
    <source>
        <dbReference type="ARBA" id="ARBA00022982"/>
    </source>
</evidence>
<dbReference type="GO" id="GO:0009055">
    <property type="term" value="F:electron transfer activity"/>
    <property type="evidence" value="ECO:0007669"/>
    <property type="project" value="InterPro"/>
</dbReference>
<evidence type="ECO:0000256" key="4">
    <source>
        <dbReference type="ARBA" id="ARBA00022475"/>
    </source>
</evidence>
<keyword evidence="10" id="KW-0408">Iron</keyword>
<gene>
    <name evidence="15" type="ORF">BSZ19_18325</name>
</gene>
<evidence type="ECO:0000313" key="15">
    <source>
        <dbReference type="EMBL" id="OSJ32514.1"/>
    </source>
</evidence>
<dbReference type="GO" id="GO:0046872">
    <property type="term" value="F:metal ion binding"/>
    <property type="evidence" value="ECO:0007669"/>
    <property type="project" value="UniProtKB-KW"/>
</dbReference>
<evidence type="ECO:0000256" key="1">
    <source>
        <dbReference type="ARBA" id="ARBA00001970"/>
    </source>
</evidence>
<evidence type="ECO:0000259" key="14">
    <source>
        <dbReference type="Pfam" id="PF01292"/>
    </source>
</evidence>
<evidence type="ECO:0000256" key="9">
    <source>
        <dbReference type="ARBA" id="ARBA00022989"/>
    </source>
</evidence>
<dbReference type="AlphaFoldDB" id="A0A1Y2JNU3"/>
<keyword evidence="7" id="KW-0479">Metal-binding</keyword>
<dbReference type="GO" id="GO:0020037">
    <property type="term" value="F:heme binding"/>
    <property type="evidence" value="ECO:0007669"/>
    <property type="project" value="TreeGrafter"/>
</dbReference>
<dbReference type="PANTHER" id="PTHR30529">
    <property type="entry name" value="CYTOCHROME B561"/>
    <property type="match status" value="1"/>
</dbReference>
<protein>
    <submittedName>
        <fullName evidence="15">Cytochrome B</fullName>
    </submittedName>
</protein>
<dbReference type="EMBL" id="NAFL01000248">
    <property type="protein sequence ID" value="OSJ32514.1"/>
    <property type="molecule type" value="Genomic_DNA"/>
</dbReference>
<evidence type="ECO:0000256" key="11">
    <source>
        <dbReference type="ARBA" id="ARBA00023136"/>
    </source>
</evidence>
<keyword evidence="6 13" id="KW-0812">Transmembrane</keyword>
<evidence type="ECO:0000256" key="10">
    <source>
        <dbReference type="ARBA" id="ARBA00023004"/>
    </source>
</evidence>
<evidence type="ECO:0000313" key="16">
    <source>
        <dbReference type="Proteomes" id="UP000193335"/>
    </source>
</evidence>
<evidence type="ECO:0000256" key="2">
    <source>
        <dbReference type="ARBA" id="ARBA00004651"/>
    </source>
</evidence>
<dbReference type="GO" id="GO:0022904">
    <property type="term" value="P:respiratory electron transport chain"/>
    <property type="evidence" value="ECO:0007669"/>
    <property type="project" value="InterPro"/>
</dbReference>
<feature type="domain" description="Cytochrome b561 bacterial/Ni-hydrogenase" evidence="14">
    <location>
        <begin position="2"/>
        <end position="156"/>
    </location>
</feature>
<name>A0A1Y2JNU3_BRAJP</name>
<feature type="transmembrane region" description="Helical" evidence="13">
    <location>
        <begin position="31"/>
        <end position="49"/>
    </location>
</feature>
<organism evidence="15 16">
    <name type="scientific">Bradyrhizobium japonicum</name>
    <dbReference type="NCBI Taxonomy" id="375"/>
    <lineage>
        <taxon>Bacteria</taxon>
        <taxon>Pseudomonadati</taxon>
        <taxon>Pseudomonadota</taxon>
        <taxon>Alphaproteobacteria</taxon>
        <taxon>Hyphomicrobiales</taxon>
        <taxon>Nitrobacteraceae</taxon>
        <taxon>Bradyrhizobium</taxon>
    </lineage>
</organism>
<sequence length="157" mass="17012">MLVLTAYVLSKSDPDSLYSAAADGLRRIHELLGLLVFVVAILMLLWRLVDGTSAKQPMQRWMTAAAMLVRLALYSLLVAIPATAVLGTWLEGLPITIPGCDIAPRIAEAHRLGQMTMALHVTLGNIILWIAAAHAAAALFHHFYLRDDVLQSMVSGG</sequence>
<evidence type="ECO:0000256" key="6">
    <source>
        <dbReference type="ARBA" id="ARBA00022692"/>
    </source>
</evidence>
<evidence type="ECO:0000256" key="5">
    <source>
        <dbReference type="ARBA" id="ARBA00022617"/>
    </source>
</evidence>
<dbReference type="Pfam" id="PF01292">
    <property type="entry name" value="Ni_hydr_CYTB"/>
    <property type="match status" value="1"/>
</dbReference>
<keyword evidence="4" id="KW-1003">Cell membrane</keyword>
<accession>A0A1Y2JNU3</accession>